<evidence type="ECO:0000313" key="2">
    <source>
        <dbReference type="Proteomes" id="UP000253426"/>
    </source>
</evidence>
<dbReference type="Proteomes" id="UP000253426">
    <property type="component" value="Unassembled WGS sequence"/>
</dbReference>
<keyword evidence="2" id="KW-1185">Reference proteome</keyword>
<gene>
    <name evidence="1" type="ORF">DES53_105349</name>
</gene>
<comment type="caution">
    <text evidence="1">The sequence shown here is derived from an EMBL/GenBank/DDBJ whole genome shotgun (WGS) entry which is preliminary data.</text>
</comment>
<organism evidence="1 2">
    <name type="scientific">Roseimicrobium gellanilyticum</name>
    <dbReference type="NCBI Taxonomy" id="748857"/>
    <lineage>
        <taxon>Bacteria</taxon>
        <taxon>Pseudomonadati</taxon>
        <taxon>Verrucomicrobiota</taxon>
        <taxon>Verrucomicrobiia</taxon>
        <taxon>Verrucomicrobiales</taxon>
        <taxon>Verrucomicrobiaceae</taxon>
        <taxon>Roseimicrobium</taxon>
    </lineage>
</organism>
<protein>
    <submittedName>
        <fullName evidence="1">Uncharacterized protein</fullName>
    </submittedName>
</protein>
<evidence type="ECO:0000313" key="1">
    <source>
        <dbReference type="EMBL" id="RBP43950.1"/>
    </source>
</evidence>
<name>A0A366HLZ8_9BACT</name>
<dbReference type="AlphaFoldDB" id="A0A366HLZ8"/>
<proteinExistence type="predicted"/>
<dbReference type="EMBL" id="QNRR01000005">
    <property type="protein sequence ID" value="RBP43950.1"/>
    <property type="molecule type" value="Genomic_DNA"/>
</dbReference>
<accession>A0A366HLZ8</accession>
<reference evidence="1 2" key="1">
    <citation type="submission" date="2018-06" db="EMBL/GenBank/DDBJ databases">
        <title>Genomic Encyclopedia of Type Strains, Phase IV (KMG-IV): sequencing the most valuable type-strain genomes for metagenomic binning, comparative biology and taxonomic classification.</title>
        <authorList>
            <person name="Goeker M."/>
        </authorList>
    </citation>
    <scope>NUCLEOTIDE SEQUENCE [LARGE SCALE GENOMIC DNA]</scope>
    <source>
        <strain evidence="1 2">DSM 25532</strain>
    </source>
</reference>
<sequence>MIIKFFSLDIGSHNPVVFPAAYSNLMNKLHLLAAAALICATTTATGQVPANTNSKLAGFHTVTARAWSTSLVGVNFVRPMLASGKIDAEAVRSLTDNNVDFLVALAGQSNLWVEITSGTNRGVASPVTAVAQRVLTTEEDLSALSAVGDTYVVRAAHTPATLFGTTNQAGLRPSPTESWTGNADLVYIPDGAGGYKYVYYSTSVAGWREVNSGTTSAASLPVYHVDGIWIQRNHFTNLDVKFSGSIRSAPTFFFAATGVNADVNTNYAAGSTLTNSGLHSYVLHGSETTGDILWFPNSTGGWDQYYYTDTVGSFTAGWKKVGSGNTDMGATVFPTAFSLERKGAAGTLKITPSTIYNGL</sequence>